<gene>
    <name evidence="1" type="ORF">SAMEA104719789_01152</name>
</gene>
<dbReference type="EMBL" id="UNSC01000004">
    <property type="protein sequence ID" value="SZD73086.1"/>
    <property type="molecule type" value="Genomic_DNA"/>
</dbReference>
<accession>A0A383U1C5</accession>
<protein>
    <submittedName>
        <fullName evidence="1">Uncharacterized protein</fullName>
    </submittedName>
</protein>
<evidence type="ECO:0000313" key="2">
    <source>
        <dbReference type="Proteomes" id="UP000262142"/>
    </source>
</evidence>
<name>A0A383U1C5_9FLAO</name>
<proteinExistence type="predicted"/>
<reference evidence="1 2" key="1">
    <citation type="submission" date="2018-09" db="EMBL/GenBank/DDBJ databases">
        <authorList>
            <consortium name="Pathogen Informatics"/>
        </authorList>
    </citation>
    <scope>NUCLEOTIDE SEQUENCE [LARGE SCALE GENOMIC DNA]</scope>
    <source>
        <strain evidence="1 2">OH-22767</strain>
    </source>
</reference>
<sequence>MEKTVNFYGNNKDFVIYKGRKYYYENYSGSISWYFDILKLLSDKNYYNETIISLEFNRFEIIYDYQYKRKKLFLPVSKELIEYYSTTKEFENSKTIRLTNIHINNNVNSFYEFSIEVIIDNFRTGFQRSFAFEDKIYIETPENEFLKSQMTQLFGEPENIPELDGEKYDSGKKFFFNIVSKSRIDKIIGVKKYRDTSTIGQPDGEKFTGIEEELVLDLNNFDENIYKIFEDHGMLEIQR</sequence>
<dbReference type="RefSeq" id="WP_119059445.1">
    <property type="nucleotide sequence ID" value="NZ_OX579588.1"/>
</dbReference>
<dbReference type="Proteomes" id="UP000262142">
    <property type="component" value="Unassembled WGS sequence"/>
</dbReference>
<keyword evidence="2" id="KW-1185">Reference proteome</keyword>
<evidence type="ECO:0000313" key="1">
    <source>
        <dbReference type="EMBL" id="SZD73086.1"/>
    </source>
</evidence>
<dbReference type="AlphaFoldDB" id="A0A383U1C5"/>
<organism evidence="1 2">
    <name type="scientific">Candidatus Ornithobacterium hominis</name>
    <dbReference type="NCBI Taxonomy" id="2497989"/>
    <lineage>
        <taxon>Bacteria</taxon>
        <taxon>Pseudomonadati</taxon>
        <taxon>Bacteroidota</taxon>
        <taxon>Flavobacteriia</taxon>
        <taxon>Flavobacteriales</taxon>
        <taxon>Weeksellaceae</taxon>
        <taxon>Ornithobacterium</taxon>
    </lineage>
</organism>